<dbReference type="AlphaFoldDB" id="A0A6J8E939"/>
<reference evidence="2 3" key="1">
    <citation type="submission" date="2020-06" db="EMBL/GenBank/DDBJ databases">
        <authorList>
            <person name="Li R."/>
            <person name="Bekaert M."/>
        </authorList>
    </citation>
    <scope>NUCLEOTIDE SEQUENCE [LARGE SCALE GENOMIC DNA]</scope>
    <source>
        <strain evidence="3">wild</strain>
    </source>
</reference>
<proteinExistence type="predicted"/>
<name>A0A6J8E939_MYTCO</name>
<feature type="compositionally biased region" description="Low complexity" evidence="1">
    <location>
        <begin position="75"/>
        <end position="86"/>
    </location>
</feature>
<feature type="region of interest" description="Disordered" evidence="1">
    <location>
        <begin position="72"/>
        <end position="121"/>
    </location>
</feature>
<evidence type="ECO:0000313" key="3">
    <source>
        <dbReference type="Proteomes" id="UP000507470"/>
    </source>
</evidence>
<dbReference type="EMBL" id="CACVKT020008725">
    <property type="protein sequence ID" value="CAC5416950.1"/>
    <property type="molecule type" value="Genomic_DNA"/>
</dbReference>
<feature type="compositionally biased region" description="Polar residues" evidence="1">
    <location>
        <begin position="104"/>
        <end position="117"/>
    </location>
</feature>
<protein>
    <submittedName>
        <fullName evidence="2">Uncharacterized protein</fullName>
    </submittedName>
</protein>
<evidence type="ECO:0000256" key="1">
    <source>
        <dbReference type="SAM" id="MobiDB-lite"/>
    </source>
</evidence>
<keyword evidence="3" id="KW-1185">Reference proteome</keyword>
<accession>A0A6J8E939</accession>
<evidence type="ECO:0000313" key="2">
    <source>
        <dbReference type="EMBL" id="CAC5416950.1"/>
    </source>
</evidence>
<dbReference type="Proteomes" id="UP000507470">
    <property type="component" value="Unassembled WGS sequence"/>
</dbReference>
<feature type="compositionally biased region" description="Basic and acidic residues" evidence="1">
    <location>
        <begin position="94"/>
        <end position="103"/>
    </location>
</feature>
<gene>
    <name evidence="2" type="ORF">MCOR_49518</name>
</gene>
<sequence>MKECQTNEIAVNLNELNSIFEGIILMEKQGKEDCNNNSVKDLKKTEQLNSEDTCTIEISNSSDNSTIKSIKYDASSSTGREPSTSSVATTIEASDDKQAKFEDINSTNSNERNTCSNEIDDKLSKSNTQDFITTLNNLNTVVTHLKDKVYEFEVSI</sequence>
<organism evidence="2 3">
    <name type="scientific">Mytilus coruscus</name>
    <name type="common">Sea mussel</name>
    <dbReference type="NCBI Taxonomy" id="42192"/>
    <lineage>
        <taxon>Eukaryota</taxon>
        <taxon>Metazoa</taxon>
        <taxon>Spiralia</taxon>
        <taxon>Lophotrochozoa</taxon>
        <taxon>Mollusca</taxon>
        <taxon>Bivalvia</taxon>
        <taxon>Autobranchia</taxon>
        <taxon>Pteriomorphia</taxon>
        <taxon>Mytilida</taxon>
        <taxon>Mytiloidea</taxon>
        <taxon>Mytilidae</taxon>
        <taxon>Mytilinae</taxon>
        <taxon>Mytilus</taxon>
    </lineage>
</organism>